<feature type="domain" description="Tape measure protein N-terminal" evidence="2">
    <location>
        <begin position="48"/>
        <end position="237"/>
    </location>
</feature>
<dbReference type="Proteomes" id="UP000555322">
    <property type="component" value="Unassembled WGS sequence"/>
</dbReference>
<organism evidence="3 4">
    <name type="scientific">Acinetobacter terrestris</name>
    <dbReference type="NCBI Taxonomy" id="2529843"/>
    <lineage>
        <taxon>Bacteria</taxon>
        <taxon>Pseudomonadati</taxon>
        <taxon>Pseudomonadota</taxon>
        <taxon>Gammaproteobacteria</taxon>
        <taxon>Moraxellales</taxon>
        <taxon>Moraxellaceae</taxon>
        <taxon>Acinetobacter</taxon>
        <taxon>Acinetobacter Taxon 24</taxon>
    </lineage>
</organism>
<dbReference type="NCBIfam" id="TIGR02675">
    <property type="entry name" value="tape_meas_nterm"/>
    <property type="match status" value="1"/>
</dbReference>
<dbReference type="SUPFAM" id="SSF58104">
    <property type="entry name" value="Methyl-accepting chemotaxis protein (MCP) signaling domain"/>
    <property type="match status" value="1"/>
</dbReference>
<keyword evidence="4" id="KW-1185">Reference proteome</keyword>
<feature type="region of interest" description="Disordered" evidence="1">
    <location>
        <begin position="892"/>
        <end position="917"/>
    </location>
</feature>
<accession>A0ABX1USE6</accession>
<evidence type="ECO:0000259" key="2">
    <source>
        <dbReference type="Pfam" id="PF20155"/>
    </source>
</evidence>
<reference evidence="3 4" key="1">
    <citation type="submission" date="2020-04" db="EMBL/GenBank/DDBJ databases">
        <title>Acinetobacter Taxon 24.</title>
        <authorList>
            <person name="Nemec A."/>
            <person name="Radolfova-Krizova L."/>
            <person name="Higgins P.G."/>
            <person name="Spanelova P."/>
        </authorList>
    </citation>
    <scope>NUCLEOTIDE SEQUENCE [LARGE SCALE GENOMIC DNA]</scope>
    <source>
        <strain evidence="3 4">ANC 5084</strain>
    </source>
</reference>
<dbReference type="InterPro" id="IPR013491">
    <property type="entry name" value="Tape_meas_N"/>
</dbReference>
<protein>
    <submittedName>
        <fullName evidence="3">Tape measure protein</fullName>
    </submittedName>
</protein>
<evidence type="ECO:0000313" key="4">
    <source>
        <dbReference type="Proteomes" id="UP000555322"/>
    </source>
</evidence>
<proteinExistence type="predicted"/>
<dbReference type="Pfam" id="PF20155">
    <property type="entry name" value="TMP_3"/>
    <property type="match status" value="1"/>
</dbReference>
<evidence type="ECO:0000313" key="3">
    <source>
        <dbReference type="EMBL" id="NNH25679.1"/>
    </source>
</evidence>
<name>A0ABX1USE6_9GAMM</name>
<dbReference type="RefSeq" id="WP_171535845.1">
    <property type="nucleotide sequence ID" value="NZ_JABERJ010000007.1"/>
</dbReference>
<sequence length="962" mass="102116">MAGNLDFRLNLLANTTGLQQGVNGAKFAVNALVAAMAAVGVGVSISGLATAADSYTTLSARINIATKDGGNFASAMAGVHQVALSTNSSLEATGNLFTKINDTGKQMGMTQQQALDLTKTINQAIQIGGGSAQASEAALQQFIQALQSGVLRGDEFNSIMEQAPGLTSAMAKGIGVTTGELRKMAEAGELGAERITKAIQSQAGQIQATYDKFPTTIGNALTKISTQWQILIGTMDQSTGASATVAQWLVTIADNMDVVETILEDIGEGFIWAGDQLKKIDPATIEAFKTALESAYATLKTIASTMGESFEITMEVLNTSLGFLFDWNSGVDTANDKTNGFTKALQRLDVALGTISDGFAGLMVLMNLLAGAAYAVAGAFQYYNSLISFGDAKEKAFKDFQDLTKMSDDYYQRADDLAMGFESKRIAATNEISKTQKEKDAESVASSKAKMESLLADQKTEVDGKKATEAEKLSAVQTYAEAAIKANDGVMDGVMQADLMTRGYIATLGESGKVGVEAWSKNKEGAESTANATDKARKAAATLKLDLYELKNGITETFNTNSKVLSDFANGVEQLGFKGEKAGNAIYQAWLKWLETAKSQNEVDAAMLKLQEFGRTGQMSTKQVEMGMLALRQVIQKLPADLDPVEQAFERLGIKTKEQLKLAAQSALADFNTIQVSGKATAEGIRQAYERTMQAAAASGDASVIAATNAKAASLGLEVQIDSTGKASVKSMDELTSANDRVRNSAERIGDGYRHAGNIAREEAKSSTEAWNEAVKASSDKFKAEMKRQGESLSKGIYDYDSYSRADVLSQLKGKGYSDKEAEKLAGSIWSEAMSADRAAKEQGLGKDGSLAVKALINAEYNNAASKGLTTQHGTNKINELMRQMTASNLVSTGPSTKPVDVNSLAPNVSAPKPATTTTDVSKTVKYEFNSGGKAVTLYGSPNDGDAMEALLSEFEMLKKRS</sequence>
<comment type="caution">
    <text evidence="3">The sequence shown here is derived from an EMBL/GenBank/DDBJ whole genome shotgun (WGS) entry which is preliminary data.</text>
</comment>
<dbReference type="EMBL" id="JABERJ010000007">
    <property type="protein sequence ID" value="NNH25679.1"/>
    <property type="molecule type" value="Genomic_DNA"/>
</dbReference>
<evidence type="ECO:0000256" key="1">
    <source>
        <dbReference type="SAM" id="MobiDB-lite"/>
    </source>
</evidence>
<gene>
    <name evidence="3" type="ORF">HLH15_04115</name>
</gene>